<comment type="caution">
    <text evidence="4">The sequence shown here is derived from an EMBL/GenBank/DDBJ whole genome shotgun (WGS) entry which is preliminary data.</text>
</comment>
<keyword evidence="5" id="KW-1185">Reference proteome</keyword>
<evidence type="ECO:0000256" key="2">
    <source>
        <dbReference type="PROSITE-ProRule" id="PRU00176"/>
    </source>
</evidence>
<dbReference type="Gene3D" id="3.30.70.330">
    <property type="match status" value="2"/>
</dbReference>
<dbReference type="GO" id="GO:0005634">
    <property type="term" value="C:nucleus"/>
    <property type="evidence" value="ECO:0007669"/>
    <property type="project" value="TreeGrafter"/>
</dbReference>
<accession>A0A9P7YTZ6</accession>
<evidence type="ECO:0000313" key="4">
    <source>
        <dbReference type="EMBL" id="KAG9239740.1"/>
    </source>
</evidence>
<dbReference type="EMBL" id="MU251356">
    <property type="protein sequence ID" value="KAG9239740.1"/>
    <property type="molecule type" value="Genomic_DNA"/>
</dbReference>
<dbReference type="SUPFAM" id="SSF54928">
    <property type="entry name" value="RNA-binding domain, RBD"/>
    <property type="match status" value="2"/>
</dbReference>
<feature type="domain" description="RRM" evidence="3">
    <location>
        <begin position="249"/>
        <end position="331"/>
    </location>
</feature>
<dbReference type="InterPro" id="IPR050374">
    <property type="entry name" value="RRT5_SRSF_SR"/>
</dbReference>
<reference evidence="4" key="1">
    <citation type="journal article" date="2021" name="IMA Fungus">
        <title>Genomic characterization of three marine fungi, including Emericellopsis atlantica sp. nov. with signatures of a generalist lifestyle and marine biomass degradation.</title>
        <authorList>
            <person name="Hagestad O.C."/>
            <person name="Hou L."/>
            <person name="Andersen J.H."/>
            <person name="Hansen E.H."/>
            <person name="Altermark B."/>
            <person name="Li C."/>
            <person name="Kuhnert E."/>
            <person name="Cox R.J."/>
            <person name="Crous P.W."/>
            <person name="Spatafora J.W."/>
            <person name="Lail K."/>
            <person name="Amirebrahimi M."/>
            <person name="Lipzen A."/>
            <person name="Pangilinan J."/>
            <person name="Andreopoulos W."/>
            <person name="Hayes R.D."/>
            <person name="Ng V."/>
            <person name="Grigoriev I.V."/>
            <person name="Jackson S.A."/>
            <person name="Sutton T.D.S."/>
            <person name="Dobson A.D.W."/>
            <person name="Rama T."/>
        </authorList>
    </citation>
    <scope>NUCLEOTIDE SEQUENCE</scope>
    <source>
        <strain evidence="4">TRa018bII</strain>
    </source>
</reference>
<dbReference type="OrthoDB" id="610462at2759"/>
<dbReference type="InterPro" id="IPR012677">
    <property type="entry name" value="Nucleotide-bd_a/b_plait_sf"/>
</dbReference>
<proteinExistence type="predicted"/>
<dbReference type="GO" id="GO:0003729">
    <property type="term" value="F:mRNA binding"/>
    <property type="evidence" value="ECO:0007669"/>
    <property type="project" value="TreeGrafter"/>
</dbReference>
<organism evidence="4 5">
    <name type="scientific">Amylocarpus encephaloides</name>
    <dbReference type="NCBI Taxonomy" id="45428"/>
    <lineage>
        <taxon>Eukaryota</taxon>
        <taxon>Fungi</taxon>
        <taxon>Dikarya</taxon>
        <taxon>Ascomycota</taxon>
        <taxon>Pezizomycotina</taxon>
        <taxon>Leotiomycetes</taxon>
        <taxon>Helotiales</taxon>
        <taxon>Helotiales incertae sedis</taxon>
        <taxon>Amylocarpus</taxon>
    </lineage>
</organism>
<dbReference type="InterPro" id="IPR000504">
    <property type="entry name" value="RRM_dom"/>
</dbReference>
<dbReference type="InterPro" id="IPR035979">
    <property type="entry name" value="RBD_domain_sf"/>
</dbReference>
<name>A0A9P7YTZ6_9HELO</name>
<sequence length="418" mass="45642">MPSNTSEVVEPQSPVPPGNLTGIYYIVVAGLPWNTSWQSLKDFTRKSPDGTKINVDHVMVYPRSTDGWVRIKGRSEFYRALVHLTRGLLKNRAIIADGRNEEEWTMLRAMNVKKSSQLPQPTPSSHGLLEARSKNLHLTPPPSPMFWPRTQLPTRIPCMPFLPGHEMTSPQISPCVSHDPMSAPEMGPARISTHQIPAVQLCQPQLSPFQMAAPQQHPCQLSSSQISPQSPIEPGWHWEPTPVIHTEAKKTIIKKLGTSVTESSLKILLRTILSHHDPEHLTIQIPRNSTHVPRGYAFVTFPSYDTAKRAINALNGLPLGGQFLVAGFVKEGFVPKKKHGPHKGRKSMKIYAGSSCSFNSSSSTVVAPRVVSEDTNYTLCSSPSQTPLAPPPRSTGTPMVVVGSSIPGGCKIGGALAV</sequence>
<protein>
    <recommendedName>
        <fullName evidence="3">RRM domain-containing protein</fullName>
    </recommendedName>
</protein>
<keyword evidence="1 2" id="KW-0694">RNA-binding</keyword>
<dbReference type="AlphaFoldDB" id="A0A9P7YTZ6"/>
<evidence type="ECO:0000313" key="5">
    <source>
        <dbReference type="Proteomes" id="UP000824998"/>
    </source>
</evidence>
<dbReference type="Proteomes" id="UP000824998">
    <property type="component" value="Unassembled WGS sequence"/>
</dbReference>
<dbReference type="SMART" id="SM00360">
    <property type="entry name" value="RRM"/>
    <property type="match status" value="1"/>
</dbReference>
<gene>
    <name evidence="4" type="ORF">BJ875DRAFT_491349</name>
</gene>
<evidence type="ECO:0000259" key="3">
    <source>
        <dbReference type="PROSITE" id="PS50102"/>
    </source>
</evidence>
<dbReference type="PROSITE" id="PS50102">
    <property type="entry name" value="RRM"/>
    <property type="match status" value="1"/>
</dbReference>
<dbReference type="GO" id="GO:0005737">
    <property type="term" value="C:cytoplasm"/>
    <property type="evidence" value="ECO:0007669"/>
    <property type="project" value="TreeGrafter"/>
</dbReference>
<evidence type="ECO:0000256" key="1">
    <source>
        <dbReference type="ARBA" id="ARBA00022884"/>
    </source>
</evidence>
<dbReference type="PANTHER" id="PTHR23003">
    <property type="entry name" value="RNA RECOGNITION MOTIF RRM DOMAIN CONTAINING PROTEIN"/>
    <property type="match status" value="1"/>
</dbReference>
<dbReference type="CDD" id="cd00590">
    <property type="entry name" value="RRM_SF"/>
    <property type="match status" value="1"/>
</dbReference>
<dbReference type="Pfam" id="PF00076">
    <property type="entry name" value="RRM_1"/>
    <property type="match status" value="1"/>
</dbReference>